<dbReference type="Proteomes" id="UP001056120">
    <property type="component" value="Linkage Group LG29"/>
</dbReference>
<proteinExistence type="predicted"/>
<protein>
    <submittedName>
        <fullName evidence="1">Uncharacterized protein</fullName>
    </submittedName>
</protein>
<organism evidence="1 2">
    <name type="scientific">Smallanthus sonchifolius</name>
    <dbReference type="NCBI Taxonomy" id="185202"/>
    <lineage>
        <taxon>Eukaryota</taxon>
        <taxon>Viridiplantae</taxon>
        <taxon>Streptophyta</taxon>
        <taxon>Embryophyta</taxon>
        <taxon>Tracheophyta</taxon>
        <taxon>Spermatophyta</taxon>
        <taxon>Magnoliopsida</taxon>
        <taxon>eudicotyledons</taxon>
        <taxon>Gunneridae</taxon>
        <taxon>Pentapetalae</taxon>
        <taxon>asterids</taxon>
        <taxon>campanulids</taxon>
        <taxon>Asterales</taxon>
        <taxon>Asteraceae</taxon>
        <taxon>Asteroideae</taxon>
        <taxon>Heliantheae alliance</taxon>
        <taxon>Millerieae</taxon>
        <taxon>Smallanthus</taxon>
    </lineage>
</organism>
<evidence type="ECO:0000313" key="2">
    <source>
        <dbReference type="Proteomes" id="UP001056120"/>
    </source>
</evidence>
<reference evidence="1 2" key="2">
    <citation type="journal article" date="2022" name="Mol. Ecol. Resour.">
        <title>The genomes of chicory, endive, great burdock and yacon provide insights into Asteraceae paleo-polyploidization history and plant inulin production.</title>
        <authorList>
            <person name="Fan W."/>
            <person name="Wang S."/>
            <person name="Wang H."/>
            <person name="Wang A."/>
            <person name="Jiang F."/>
            <person name="Liu H."/>
            <person name="Zhao H."/>
            <person name="Xu D."/>
            <person name="Zhang Y."/>
        </authorList>
    </citation>
    <scope>NUCLEOTIDE SEQUENCE [LARGE SCALE GENOMIC DNA]</scope>
    <source>
        <strain evidence="2">cv. Yunnan</strain>
        <tissue evidence="1">Leaves</tissue>
    </source>
</reference>
<accession>A0ACB8XVA7</accession>
<name>A0ACB8XVA7_9ASTR</name>
<reference evidence="2" key="1">
    <citation type="journal article" date="2022" name="Mol. Ecol. Resour.">
        <title>The genomes of chicory, endive, great burdock and yacon provide insights into Asteraceae palaeo-polyploidization history and plant inulin production.</title>
        <authorList>
            <person name="Fan W."/>
            <person name="Wang S."/>
            <person name="Wang H."/>
            <person name="Wang A."/>
            <person name="Jiang F."/>
            <person name="Liu H."/>
            <person name="Zhao H."/>
            <person name="Xu D."/>
            <person name="Zhang Y."/>
        </authorList>
    </citation>
    <scope>NUCLEOTIDE SEQUENCE [LARGE SCALE GENOMIC DNA]</scope>
    <source>
        <strain evidence="2">cv. Yunnan</strain>
    </source>
</reference>
<keyword evidence="2" id="KW-1185">Reference proteome</keyword>
<dbReference type="EMBL" id="CM042046">
    <property type="protein sequence ID" value="KAI3675602.1"/>
    <property type="molecule type" value="Genomic_DNA"/>
</dbReference>
<evidence type="ECO:0000313" key="1">
    <source>
        <dbReference type="EMBL" id="KAI3675602.1"/>
    </source>
</evidence>
<gene>
    <name evidence="1" type="ORF">L1987_85192</name>
</gene>
<comment type="caution">
    <text evidence="1">The sequence shown here is derived from an EMBL/GenBank/DDBJ whole genome shotgun (WGS) entry which is preliminary data.</text>
</comment>
<sequence>MLFNNLYVLCNMYHCYHLALPPLSDLTRTPSPFQSQSQSQSCIYPLRFDARAIFTCWLSSNFGLLAVALPISDRFRNLNSTQTGLDSQCQIMGE</sequence>